<organism evidence="6 7">
    <name type="scientific">Equus przewalskii</name>
    <name type="common">Przewalski's horse</name>
    <name type="synonym">Equus caballus przewalskii</name>
    <dbReference type="NCBI Taxonomy" id="9798"/>
    <lineage>
        <taxon>Eukaryota</taxon>
        <taxon>Metazoa</taxon>
        <taxon>Chordata</taxon>
        <taxon>Craniata</taxon>
        <taxon>Vertebrata</taxon>
        <taxon>Euteleostomi</taxon>
        <taxon>Mammalia</taxon>
        <taxon>Eutheria</taxon>
        <taxon>Laurasiatheria</taxon>
        <taxon>Perissodactyla</taxon>
        <taxon>Equidae</taxon>
        <taxon>Equus</taxon>
    </lineage>
</organism>
<dbReference type="Pfam" id="PF04970">
    <property type="entry name" value="LRAT"/>
    <property type="match status" value="1"/>
</dbReference>
<dbReference type="PROSITE" id="PS51934">
    <property type="entry name" value="LRAT"/>
    <property type="match status" value="1"/>
</dbReference>
<reference evidence="7" key="1">
    <citation type="submission" date="2025-08" db="UniProtKB">
        <authorList>
            <consortium name="RefSeq"/>
        </authorList>
    </citation>
    <scope>IDENTIFICATION</scope>
    <source>
        <tissue evidence="7">Blood</tissue>
    </source>
</reference>
<evidence type="ECO:0000256" key="1">
    <source>
        <dbReference type="ARBA" id="ARBA00007824"/>
    </source>
</evidence>
<sequence length="206" mass="22804">MGPEPWRGHLWSHPASSTEEAAAFTQSSSASPFPTITAALTPSPGKEASLHCSGGKLRIREMKFCVEPEPGDLIETFRTGYEYWAIYVEGGDVIHVAPPSEKPGAGIFSSISSIFSSISSIFSILSSRAVVKQERLQDVVGSYRYWVNNYLDHKYRPWPVNQIISSAKEKIGEETEYSVLGKNCEHFVTLQQYGRVCSRQARPSLG</sequence>
<keyword evidence="4" id="KW-0443">Lipid metabolism</keyword>
<evidence type="ECO:0000256" key="3">
    <source>
        <dbReference type="ARBA" id="ARBA00022801"/>
    </source>
</evidence>
<evidence type="ECO:0000256" key="4">
    <source>
        <dbReference type="ARBA" id="ARBA00023098"/>
    </source>
</evidence>
<dbReference type="Gene3D" id="3.90.1720.10">
    <property type="entry name" value="endopeptidase domain like (from Nostoc punctiforme)"/>
    <property type="match status" value="1"/>
</dbReference>
<protein>
    <submittedName>
        <fullName evidence="7">Phospholipase A and acyltransferase 4-like</fullName>
    </submittedName>
</protein>
<dbReference type="PANTHER" id="PTHR13943:SF36">
    <property type="entry name" value="PHOSPHOLIPASE A AND ACYLTRANSFERASE 4"/>
    <property type="match status" value="1"/>
</dbReference>
<gene>
    <name evidence="7" type="primary">LOC103543730</name>
</gene>
<keyword evidence="3" id="KW-0378">Hydrolase</keyword>
<name>A0ABM2EPI9_EQUPR</name>
<keyword evidence="6" id="KW-1185">Reference proteome</keyword>
<evidence type="ECO:0000259" key="5">
    <source>
        <dbReference type="PROSITE" id="PS51934"/>
    </source>
</evidence>
<comment type="similarity">
    <text evidence="1">Belongs to the H-rev107 family.</text>
</comment>
<dbReference type="Proteomes" id="UP001652662">
    <property type="component" value="Unplaced"/>
</dbReference>
<dbReference type="PANTHER" id="PTHR13943">
    <property type="entry name" value="HRAS-LIKE SUPPRESSOR - RELATED"/>
    <property type="match status" value="1"/>
</dbReference>
<proteinExistence type="inferred from homology"/>
<evidence type="ECO:0000313" key="7">
    <source>
        <dbReference type="RefSeq" id="XP_008508813.2"/>
    </source>
</evidence>
<accession>A0ABM2EPI9</accession>
<dbReference type="InterPro" id="IPR051496">
    <property type="entry name" value="H-rev107_PLA/AT"/>
</dbReference>
<feature type="domain" description="LRAT" evidence="5">
    <location>
        <begin position="73"/>
        <end position="200"/>
    </location>
</feature>
<dbReference type="RefSeq" id="XP_008508813.2">
    <property type="nucleotide sequence ID" value="XM_008510591.2"/>
</dbReference>
<dbReference type="GeneID" id="103543730"/>
<keyword evidence="2" id="KW-0808">Transferase</keyword>
<evidence type="ECO:0000256" key="2">
    <source>
        <dbReference type="ARBA" id="ARBA00022679"/>
    </source>
</evidence>
<evidence type="ECO:0000313" key="6">
    <source>
        <dbReference type="Proteomes" id="UP001652662"/>
    </source>
</evidence>
<dbReference type="InterPro" id="IPR007053">
    <property type="entry name" value="LRAT_dom"/>
</dbReference>